<accession>A0A4S2JBV2</accession>
<proteinExistence type="predicted"/>
<keyword evidence="2" id="KW-1185">Reference proteome</keyword>
<reference evidence="1 2" key="1">
    <citation type="journal article" date="2019" name="Philos. Trans. R. Soc. Lond., B, Biol. Sci.">
        <title>Ant behaviour and brain gene expression of defending hosts depend on the ecological success of the intruding social parasite.</title>
        <authorList>
            <person name="Kaur R."/>
            <person name="Stoldt M."/>
            <person name="Jongepier E."/>
            <person name="Feldmeyer B."/>
            <person name="Menzel F."/>
            <person name="Bornberg-Bauer E."/>
            <person name="Foitzik S."/>
        </authorList>
    </citation>
    <scope>NUCLEOTIDE SEQUENCE [LARGE SCALE GENOMIC DNA]</scope>
    <source>
        <tissue evidence="1">Whole body</tissue>
    </source>
</reference>
<dbReference type="STRING" id="300112.A0A4S2JBV2"/>
<gene>
    <name evidence="1" type="ORF">DBV15_01098</name>
</gene>
<evidence type="ECO:0000313" key="2">
    <source>
        <dbReference type="Proteomes" id="UP000310200"/>
    </source>
</evidence>
<organism evidence="1 2">
    <name type="scientific">Temnothorax longispinosus</name>
    <dbReference type="NCBI Taxonomy" id="300112"/>
    <lineage>
        <taxon>Eukaryota</taxon>
        <taxon>Metazoa</taxon>
        <taxon>Ecdysozoa</taxon>
        <taxon>Arthropoda</taxon>
        <taxon>Hexapoda</taxon>
        <taxon>Insecta</taxon>
        <taxon>Pterygota</taxon>
        <taxon>Neoptera</taxon>
        <taxon>Endopterygota</taxon>
        <taxon>Hymenoptera</taxon>
        <taxon>Apocrita</taxon>
        <taxon>Aculeata</taxon>
        <taxon>Formicoidea</taxon>
        <taxon>Formicidae</taxon>
        <taxon>Myrmicinae</taxon>
        <taxon>Temnothorax</taxon>
    </lineage>
</organism>
<evidence type="ECO:0000313" key="1">
    <source>
        <dbReference type="EMBL" id="TGZ32099.1"/>
    </source>
</evidence>
<sequence length="337" mass="38294">MAAKRARGVLKSRLKPALPTWPHSEPLNVTRALRDIDLMRPRPLRTHRRIEYSNIGSSPITPYLGRKVQFHRRFATEEVSRKPIMALEEVSGSVEYPLMTGNPKPNNSAPIIVALGLSVRPDLVNFAPPIPPGELASPTDTALYHEIPLVARLTPKMCMPAKTNQIANEHCTSDINHYVKSAHHETVSRGIRQRWKIDFCKPARLHCIPTAISPLWSCRAFERFCRHRIRRFLNRVYRIYAKSRPGPSYSGQDNVGHPIDRFFVADICDRAEIFKSLSSFRRSEMEGFRISRYQAPWLDDDCSSLMCKTKVLACNLASASHVVKSDVACYIGTHITR</sequence>
<protein>
    <submittedName>
        <fullName evidence="1">Uncharacterized protein</fullName>
    </submittedName>
</protein>
<dbReference type="Proteomes" id="UP000310200">
    <property type="component" value="Unassembled WGS sequence"/>
</dbReference>
<dbReference type="EMBL" id="QBLH01003951">
    <property type="protein sequence ID" value="TGZ32099.1"/>
    <property type="molecule type" value="Genomic_DNA"/>
</dbReference>
<dbReference type="AlphaFoldDB" id="A0A4S2JBV2"/>
<comment type="caution">
    <text evidence="1">The sequence shown here is derived from an EMBL/GenBank/DDBJ whole genome shotgun (WGS) entry which is preliminary data.</text>
</comment>
<name>A0A4S2JBV2_9HYME</name>